<gene>
    <name evidence="1" type="ORF">ACFP56_02000</name>
</gene>
<evidence type="ECO:0000313" key="2">
    <source>
        <dbReference type="Proteomes" id="UP001596233"/>
    </source>
</evidence>
<dbReference type="Gene3D" id="3.40.190.10">
    <property type="entry name" value="Periplasmic binding protein-like II"/>
    <property type="match status" value="1"/>
</dbReference>
<organism evidence="1 2">
    <name type="scientific">Paenibacillus septentrionalis</name>
    <dbReference type="NCBI Taxonomy" id="429342"/>
    <lineage>
        <taxon>Bacteria</taxon>
        <taxon>Bacillati</taxon>
        <taxon>Bacillota</taxon>
        <taxon>Bacilli</taxon>
        <taxon>Bacillales</taxon>
        <taxon>Paenibacillaceae</taxon>
        <taxon>Paenibacillus</taxon>
    </lineage>
</organism>
<dbReference type="EMBL" id="JBHSTE010000001">
    <property type="protein sequence ID" value="MFC6331379.1"/>
    <property type="molecule type" value="Genomic_DNA"/>
</dbReference>
<dbReference type="Proteomes" id="UP001596233">
    <property type="component" value="Unassembled WGS sequence"/>
</dbReference>
<protein>
    <recommendedName>
        <fullName evidence="3">Extracellular solute-binding protein</fullName>
    </recommendedName>
</protein>
<proteinExistence type="predicted"/>
<accession>A0ABW1UY50</accession>
<reference evidence="2" key="1">
    <citation type="journal article" date="2019" name="Int. J. Syst. Evol. Microbiol.">
        <title>The Global Catalogue of Microorganisms (GCM) 10K type strain sequencing project: providing services to taxonomists for standard genome sequencing and annotation.</title>
        <authorList>
            <consortium name="The Broad Institute Genomics Platform"/>
            <consortium name="The Broad Institute Genome Sequencing Center for Infectious Disease"/>
            <person name="Wu L."/>
            <person name="Ma J."/>
        </authorList>
    </citation>
    <scope>NUCLEOTIDE SEQUENCE [LARGE SCALE GENOMIC DNA]</scope>
    <source>
        <strain evidence="2">PCU 280</strain>
    </source>
</reference>
<name>A0ABW1UY50_9BACL</name>
<dbReference type="RefSeq" id="WP_379230560.1">
    <property type="nucleotide sequence ID" value="NZ_JBHSTE010000001.1"/>
</dbReference>
<evidence type="ECO:0008006" key="3">
    <source>
        <dbReference type="Google" id="ProtNLM"/>
    </source>
</evidence>
<keyword evidence="2" id="KW-1185">Reference proteome</keyword>
<evidence type="ECO:0000313" key="1">
    <source>
        <dbReference type="EMBL" id="MFC6331379.1"/>
    </source>
</evidence>
<comment type="caution">
    <text evidence="1">The sequence shown here is derived from an EMBL/GenBank/DDBJ whole genome shotgun (WGS) entry which is preliminary data.</text>
</comment>
<sequence>MFTRKTIPFVIGSILLVAVAFLFLTRALDWTYVSELYKDEPAIIMEPEAVEVQTVELEVSVMLDQQKYDELVLLSQRVSDRYPHIHVTFNNLVDQQMSFKEWESETQLGRLGDIQLVPNEWVVPLAIKGFYQPVDRLMNNDVLTDQLPSVIDALRWNGYLWAVPYETNPYLIFIHQKAYEGLNIKPVVMAPPVVLDNSLALKDVSGASTFPDDQSAQGSDVTLPWGFTEWLERYEATAFNGPLLSWDEDQLSSMLAWLSIWREDNDQPMKLSELSEQQLKALQYLKQHPEFVRQSIDWDEEELPLLYMTTVADYFMKRDRIDAHYASSAVAAPLPWLNGKSFMMSSHTVHSEAAMLWIETMNRNQPESTVIHRKMYSTYSSDSMQHVLRELLQQKLLNRQLFAVDLDWVNQYEQLDIAWKAAVTIEEKLALLLEKADAEE</sequence>
<dbReference type="SUPFAM" id="SSF53850">
    <property type="entry name" value="Periplasmic binding protein-like II"/>
    <property type="match status" value="1"/>
</dbReference>